<evidence type="ECO:0000256" key="3">
    <source>
        <dbReference type="ARBA" id="ARBA00022491"/>
    </source>
</evidence>
<dbReference type="Gene3D" id="6.10.140.30">
    <property type="entry name" value="Anti-sigma-28 factor FlgM"/>
    <property type="match status" value="1"/>
</dbReference>
<keyword evidence="3" id="KW-0678">Repressor</keyword>
<dbReference type="SUPFAM" id="SSF101498">
    <property type="entry name" value="Anti-sigma factor FlgM"/>
    <property type="match status" value="1"/>
</dbReference>
<keyword evidence="4" id="KW-1005">Bacterial flagellum biogenesis</keyword>
<evidence type="ECO:0000256" key="7">
    <source>
        <dbReference type="SAM" id="MobiDB-lite"/>
    </source>
</evidence>
<keyword evidence="9" id="KW-0282">Flagellum</keyword>
<evidence type="ECO:0000256" key="4">
    <source>
        <dbReference type="ARBA" id="ARBA00022795"/>
    </source>
</evidence>
<dbReference type="NCBIfam" id="TIGR03824">
    <property type="entry name" value="FlgM_jcvi"/>
    <property type="match status" value="1"/>
</dbReference>
<dbReference type="InterPro" id="IPR031316">
    <property type="entry name" value="FlgM_C"/>
</dbReference>
<organism evidence="9 10">
    <name type="scientific">Tenuibacillus multivorans</name>
    <dbReference type="NCBI Taxonomy" id="237069"/>
    <lineage>
        <taxon>Bacteria</taxon>
        <taxon>Bacillati</taxon>
        <taxon>Bacillota</taxon>
        <taxon>Bacilli</taxon>
        <taxon>Bacillales</taxon>
        <taxon>Bacillaceae</taxon>
        <taxon>Tenuibacillus</taxon>
    </lineage>
</organism>
<evidence type="ECO:0000313" key="10">
    <source>
        <dbReference type="Proteomes" id="UP000199334"/>
    </source>
</evidence>
<dbReference type="OrthoDB" id="2991036at2"/>
<feature type="compositionally biased region" description="Polar residues" evidence="7">
    <location>
        <begin position="18"/>
        <end position="31"/>
    </location>
</feature>
<accession>A0A1H0G7G1</accession>
<evidence type="ECO:0000256" key="2">
    <source>
        <dbReference type="ARBA" id="ARBA00017823"/>
    </source>
</evidence>
<keyword evidence="5" id="KW-0805">Transcription regulation</keyword>
<evidence type="ECO:0000313" key="9">
    <source>
        <dbReference type="EMBL" id="SDO02812.1"/>
    </source>
</evidence>
<protein>
    <recommendedName>
        <fullName evidence="2">Negative regulator of flagellin synthesis</fullName>
    </recommendedName>
</protein>
<evidence type="ECO:0000256" key="6">
    <source>
        <dbReference type="ARBA" id="ARBA00023163"/>
    </source>
</evidence>
<evidence type="ECO:0000256" key="1">
    <source>
        <dbReference type="ARBA" id="ARBA00005322"/>
    </source>
</evidence>
<dbReference type="RefSeq" id="WP_093858016.1">
    <property type="nucleotide sequence ID" value="NZ_BJVZ01000032.1"/>
</dbReference>
<reference evidence="9 10" key="1">
    <citation type="submission" date="2016-10" db="EMBL/GenBank/DDBJ databases">
        <authorList>
            <person name="de Groot N.N."/>
        </authorList>
    </citation>
    <scope>NUCLEOTIDE SEQUENCE [LARGE SCALE GENOMIC DNA]</scope>
    <source>
        <strain evidence="9 10">CGMCC 1.3442</strain>
    </source>
</reference>
<dbReference type="InterPro" id="IPR007412">
    <property type="entry name" value="FlgM"/>
</dbReference>
<keyword evidence="9" id="KW-0969">Cilium</keyword>
<dbReference type="AlphaFoldDB" id="A0A1H0G7G1"/>
<comment type="similarity">
    <text evidence="1">Belongs to the FlgM family.</text>
</comment>
<dbReference type="Proteomes" id="UP000199334">
    <property type="component" value="Unassembled WGS sequence"/>
</dbReference>
<keyword evidence="10" id="KW-1185">Reference proteome</keyword>
<gene>
    <name evidence="9" type="ORF">SAMN05216498_0486</name>
</gene>
<keyword evidence="6" id="KW-0804">Transcription</keyword>
<feature type="domain" description="Anti-sigma-28 factor FlgM C-terminal" evidence="8">
    <location>
        <begin position="32"/>
        <end position="82"/>
    </location>
</feature>
<sequence length="89" mass="10568">MKINPLNNTNLNPYLKQMQKQDNVKNTQQPQDKLEISNQAKKLQDGNEIVEARQEKVKELKQQVENGDYQIDPKKTAEKMIEFWNNRRV</sequence>
<proteinExistence type="inferred from homology"/>
<dbReference type="InterPro" id="IPR035890">
    <property type="entry name" value="Anti-sigma-28_factor_FlgM_sf"/>
</dbReference>
<dbReference type="Pfam" id="PF04316">
    <property type="entry name" value="FlgM"/>
    <property type="match status" value="1"/>
</dbReference>
<dbReference type="EMBL" id="FNIG01000015">
    <property type="protein sequence ID" value="SDO02812.1"/>
    <property type="molecule type" value="Genomic_DNA"/>
</dbReference>
<evidence type="ECO:0000256" key="5">
    <source>
        <dbReference type="ARBA" id="ARBA00023015"/>
    </source>
</evidence>
<dbReference type="GO" id="GO:0045892">
    <property type="term" value="P:negative regulation of DNA-templated transcription"/>
    <property type="evidence" value="ECO:0007669"/>
    <property type="project" value="InterPro"/>
</dbReference>
<dbReference type="STRING" id="237069.SAMN05216498_0486"/>
<feature type="region of interest" description="Disordered" evidence="7">
    <location>
        <begin position="1"/>
        <end position="31"/>
    </location>
</feature>
<dbReference type="GO" id="GO:0044781">
    <property type="term" value="P:bacterial-type flagellum organization"/>
    <property type="evidence" value="ECO:0007669"/>
    <property type="project" value="UniProtKB-KW"/>
</dbReference>
<name>A0A1H0G7G1_9BACI</name>
<keyword evidence="9" id="KW-0966">Cell projection</keyword>
<feature type="compositionally biased region" description="Low complexity" evidence="7">
    <location>
        <begin position="1"/>
        <end position="13"/>
    </location>
</feature>
<evidence type="ECO:0000259" key="8">
    <source>
        <dbReference type="Pfam" id="PF04316"/>
    </source>
</evidence>